<evidence type="ECO:0000313" key="4">
    <source>
        <dbReference type="EnsemblPlants" id="AUR62021278-RA:cds"/>
    </source>
</evidence>
<dbReference type="AlphaFoldDB" id="A0A803M0M7"/>
<feature type="region of interest" description="Disordered" evidence="2">
    <location>
        <begin position="27"/>
        <end position="50"/>
    </location>
</feature>
<name>A0A803M0M7_CHEQI</name>
<dbReference type="EnsemblPlants" id="AUR62021278-RA">
    <property type="protein sequence ID" value="AUR62021278-RA:cds"/>
    <property type="gene ID" value="AUR62021278"/>
</dbReference>
<dbReference type="InterPro" id="IPR029058">
    <property type="entry name" value="AB_hydrolase_fold"/>
</dbReference>
<accession>A0A803M0M7</accession>
<proteinExistence type="inferred from homology"/>
<dbReference type="OMA" id="NSQKSTW"/>
<dbReference type="InterPro" id="IPR013094">
    <property type="entry name" value="AB_hydrolase_3"/>
</dbReference>
<dbReference type="Gramene" id="AUR62021278-RA">
    <property type="protein sequence ID" value="AUR62021278-RA:cds"/>
    <property type="gene ID" value="AUR62021278"/>
</dbReference>
<dbReference type="GO" id="GO:0016787">
    <property type="term" value="F:hydrolase activity"/>
    <property type="evidence" value="ECO:0007669"/>
    <property type="project" value="InterPro"/>
</dbReference>
<dbReference type="Pfam" id="PF07859">
    <property type="entry name" value="Abhydrolase_3"/>
    <property type="match status" value="1"/>
</dbReference>
<reference evidence="4" key="2">
    <citation type="submission" date="2021-03" db="UniProtKB">
        <authorList>
            <consortium name="EnsemblPlants"/>
        </authorList>
    </citation>
    <scope>IDENTIFICATION</scope>
</reference>
<sequence length="207" mass="22673">MTEISKIPNLKETLLITPNPDGTFTRPFDIYPTVPPSTDDPNSPSLSKDVTLNSQKSTWVRVFLPRLFLNSSSTSSSSNKKHPILVYVHGGGFVVAGAAHPNYHDFCSYAATKLAALVVSVEYRLAPEHRLPAAYDDVLEALKWVKEGKDEWIQEYGDLSSCVMMGDSAGGNIVYHTGLMAAAQVDELKPLMINGLILIQPYFSGVE</sequence>
<reference evidence="4" key="1">
    <citation type="journal article" date="2017" name="Nature">
        <title>The genome of Chenopodium quinoa.</title>
        <authorList>
            <person name="Jarvis D.E."/>
            <person name="Ho Y.S."/>
            <person name="Lightfoot D.J."/>
            <person name="Schmoeckel S.M."/>
            <person name="Li B."/>
            <person name="Borm T.J.A."/>
            <person name="Ohyanagi H."/>
            <person name="Mineta K."/>
            <person name="Michell C.T."/>
            <person name="Saber N."/>
            <person name="Kharbatia N.M."/>
            <person name="Rupper R.R."/>
            <person name="Sharp A.R."/>
            <person name="Dally N."/>
            <person name="Boughton B.A."/>
            <person name="Woo Y.H."/>
            <person name="Gao G."/>
            <person name="Schijlen E.G.W.M."/>
            <person name="Guo X."/>
            <person name="Momin A.A."/>
            <person name="Negrao S."/>
            <person name="Al-Babili S."/>
            <person name="Gehring C."/>
            <person name="Roessner U."/>
            <person name="Jung C."/>
            <person name="Murphy K."/>
            <person name="Arold S.T."/>
            <person name="Gojobori T."/>
            <person name="van der Linden C.G."/>
            <person name="van Loo E.N."/>
            <person name="Jellen E.N."/>
            <person name="Maughan P.J."/>
            <person name="Tester M."/>
        </authorList>
    </citation>
    <scope>NUCLEOTIDE SEQUENCE [LARGE SCALE GENOMIC DNA]</scope>
    <source>
        <strain evidence="4">cv. PI 614886</strain>
    </source>
</reference>
<protein>
    <recommendedName>
        <fullName evidence="3">Alpha/beta hydrolase fold-3 domain-containing protein</fullName>
    </recommendedName>
</protein>
<feature type="domain" description="Alpha/beta hydrolase fold-3" evidence="3">
    <location>
        <begin position="85"/>
        <end position="202"/>
    </location>
</feature>
<evidence type="ECO:0000313" key="5">
    <source>
        <dbReference type="Proteomes" id="UP000596660"/>
    </source>
</evidence>
<dbReference type="SUPFAM" id="SSF53474">
    <property type="entry name" value="alpha/beta-Hydrolases"/>
    <property type="match status" value="1"/>
</dbReference>
<comment type="similarity">
    <text evidence="1">Belongs to the 'GDXG' lipolytic enzyme family.</text>
</comment>
<evidence type="ECO:0000256" key="1">
    <source>
        <dbReference type="ARBA" id="ARBA00010515"/>
    </source>
</evidence>
<dbReference type="Proteomes" id="UP000596660">
    <property type="component" value="Unplaced"/>
</dbReference>
<feature type="compositionally biased region" description="Polar residues" evidence="2">
    <location>
        <begin position="39"/>
        <end position="50"/>
    </location>
</feature>
<evidence type="ECO:0000259" key="3">
    <source>
        <dbReference type="Pfam" id="PF07859"/>
    </source>
</evidence>
<dbReference type="PANTHER" id="PTHR23024:SF546">
    <property type="entry name" value="CARBOXYLESTERASE 120-RELATED"/>
    <property type="match status" value="1"/>
</dbReference>
<evidence type="ECO:0000256" key="2">
    <source>
        <dbReference type="SAM" id="MobiDB-lite"/>
    </source>
</evidence>
<dbReference type="InterPro" id="IPR050466">
    <property type="entry name" value="Carboxylest/Gibb_receptor"/>
</dbReference>
<keyword evidence="5" id="KW-1185">Reference proteome</keyword>
<dbReference type="Gene3D" id="3.40.50.1820">
    <property type="entry name" value="alpha/beta hydrolase"/>
    <property type="match status" value="1"/>
</dbReference>
<organism evidence="4 5">
    <name type="scientific">Chenopodium quinoa</name>
    <name type="common">Quinoa</name>
    <dbReference type="NCBI Taxonomy" id="63459"/>
    <lineage>
        <taxon>Eukaryota</taxon>
        <taxon>Viridiplantae</taxon>
        <taxon>Streptophyta</taxon>
        <taxon>Embryophyta</taxon>
        <taxon>Tracheophyta</taxon>
        <taxon>Spermatophyta</taxon>
        <taxon>Magnoliopsida</taxon>
        <taxon>eudicotyledons</taxon>
        <taxon>Gunneridae</taxon>
        <taxon>Pentapetalae</taxon>
        <taxon>Caryophyllales</taxon>
        <taxon>Chenopodiaceae</taxon>
        <taxon>Chenopodioideae</taxon>
        <taxon>Atripliceae</taxon>
        <taxon>Chenopodium</taxon>
    </lineage>
</organism>
<dbReference type="PANTHER" id="PTHR23024">
    <property type="entry name" value="ARYLACETAMIDE DEACETYLASE"/>
    <property type="match status" value="1"/>
</dbReference>